<dbReference type="EnsemblPlants" id="KQJ81513">
    <property type="protein sequence ID" value="KQJ81513"/>
    <property type="gene ID" value="BRADI_5g01198v3"/>
</dbReference>
<protein>
    <submittedName>
        <fullName evidence="2 3">Uncharacterized protein</fullName>
    </submittedName>
</protein>
<keyword evidence="4" id="KW-1185">Reference proteome</keyword>
<accession>A0A0Q3NYK2</accession>
<feature type="compositionally biased region" description="Basic and acidic residues" evidence="1">
    <location>
        <begin position="25"/>
        <end position="43"/>
    </location>
</feature>
<feature type="compositionally biased region" description="Basic and acidic residues" evidence="1">
    <location>
        <begin position="79"/>
        <end position="93"/>
    </location>
</feature>
<organism evidence="2">
    <name type="scientific">Brachypodium distachyon</name>
    <name type="common">Purple false brome</name>
    <name type="synonym">Trachynia distachya</name>
    <dbReference type="NCBI Taxonomy" id="15368"/>
    <lineage>
        <taxon>Eukaryota</taxon>
        <taxon>Viridiplantae</taxon>
        <taxon>Streptophyta</taxon>
        <taxon>Embryophyta</taxon>
        <taxon>Tracheophyta</taxon>
        <taxon>Spermatophyta</taxon>
        <taxon>Magnoliopsida</taxon>
        <taxon>Liliopsida</taxon>
        <taxon>Poales</taxon>
        <taxon>Poaceae</taxon>
        <taxon>BOP clade</taxon>
        <taxon>Pooideae</taxon>
        <taxon>Stipodae</taxon>
        <taxon>Brachypodieae</taxon>
        <taxon>Brachypodium</taxon>
    </lineage>
</organism>
<evidence type="ECO:0000313" key="2">
    <source>
        <dbReference type="EMBL" id="KQJ81513.2"/>
    </source>
</evidence>
<gene>
    <name evidence="2" type="ORF">BRADI_5g01198v3</name>
</gene>
<reference evidence="2" key="2">
    <citation type="submission" date="2017-06" db="EMBL/GenBank/DDBJ databases">
        <title>WGS assembly of Brachypodium distachyon.</title>
        <authorList>
            <consortium name="The International Brachypodium Initiative"/>
            <person name="Lucas S."/>
            <person name="Harmon-Smith M."/>
            <person name="Lail K."/>
            <person name="Tice H."/>
            <person name="Grimwood J."/>
            <person name="Bruce D."/>
            <person name="Barry K."/>
            <person name="Shu S."/>
            <person name="Lindquist E."/>
            <person name="Wang M."/>
            <person name="Pitluck S."/>
            <person name="Vogel J.P."/>
            <person name="Garvin D.F."/>
            <person name="Mockler T.C."/>
            <person name="Schmutz J."/>
            <person name="Rokhsar D."/>
            <person name="Bevan M.W."/>
        </authorList>
    </citation>
    <scope>NUCLEOTIDE SEQUENCE</scope>
    <source>
        <strain evidence="2">Bd21</strain>
    </source>
</reference>
<reference evidence="3" key="3">
    <citation type="submission" date="2018-08" db="UniProtKB">
        <authorList>
            <consortium name="EnsemblPlants"/>
        </authorList>
    </citation>
    <scope>IDENTIFICATION</scope>
    <source>
        <strain evidence="3">cv. Bd21</strain>
    </source>
</reference>
<dbReference type="InterPro" id="IPR012871">
    <property type="entry name" value="DUF1668_ORYSA"/>
</dbReference>
<dbReference type="EMBL" id="CM000884">
    <property type="protein sequence ID" value="KQJ81513.2"/>
    <property type="molecule type" value="Genomic_DNA"/>
</dbReference>
<dbReference type="Gramene" id="KQJ81513">
    <property type="protein sequence ID" value="KQJ81513"/>
    <property type="gene ID" value="BRADI_5g01198v3"/>
</dbReference>
<evidence type="ECO:0000256" key="1">
    <source>
        <dbReference type="SAM" id="MobiDB-lite"/>
    </source>
</evidence>
<dbReference type="Pfam" id="PF07893">
    <property type="entry name" value="DUF1668"/>
    <property type="match status" value="1"/>
</dbReference>
<dbReference type="PANTHER" id="PTHR33085">
    <property type="entry name" value="OS12G0113100 PROTEIN-RELATED"/>
    <property type="match status" value="1"/>
</dbReference>
<evidence type="ECO:0000313" key="3">
    <source>
        <dbReference type="EnsemblPlants" id="KQJ81513"/>
    </source>
</evidence>
<feature type="compositionally biased region" description="Basic residues" evidence="1">
    <location>
        <begin position="44"/>
        <end position="56"/>
    </location>
</feature>
<sequence>MKRLGRVRPTTINYLMKIVNRWTDGEDSVRNDRRRSPEPNSDRGHRHNDRKKRKGRSFKEARAPEFIVAAAPSGSNQQERSRNDNFRGPDKKKQWPRRNRREYILVPENVNSIKSVDHFWGKSDEKVRTCDFFFSVAPDSDLDTWICRIGGWVAVGGLGFRLLIDSSYSNCRNQGQFRLVAKSKESDLSIGAPVVVYRMPLSKPSRGERDAPLTSKPTGQQQHLYLIFDDWELGYSIRELTLSDAGAEQRQSLPPPFIRLEAARGCPEFFAAVGTKILATHPRDDFVDPPVPGGILPIVDVRSRGVNFAPGELYPEDPIYIPVGDEEIFALDMETFKTLSMKPLWPPRLEFEYRHQIGEWSWRDLPMPTFSSMDVTSYAVDSDGRTILASTAAATFAFDTLHQEWKKRVEWPLPFSGHASFVHGLDVFVGLPKDADAFKGHLCFCRWLGGDDKHVWFSEENLSSKDPDESLLGTTLVYLGESRFCLVESCASNGDVHKWLEEWKQLDQTDKCPLSSCCRLTTFSLSSDMNGDLTAAKSAVQSYEVPVEAPCNVNPVAFWL</sequence>
<reference evidence="2 3" key="1">
    <citation type="journal article" date="2010" name="Nature">
        <title>Genome sequencing and analysis of the model grass Brachypodium distachyon.</title>
        <authorList>
            <consortium name="International Brachypodium Initiative"/>
        </authorList>
    </citation>
    <scope>NUCLEOTIDE SEQUENCE [LARGE SCALE GENOMIC DNA]</scope>
    <source>
        <strain evidence="2 3">Bd21</strain>
    </source>
</reference>
<proteinExistence type="predicted"/>
<dbReference type="Proteomes" id="UP000008810">
    <property type="component" value="Chromosome 5"/>
</dbReference>
<feature type="region of interest" description="Disordered" evidence="1">
    <location>
        <begin position="25"/>
        <end position="99"/>
    </location>
</feature>
<dbReference type="InParanoid" id="A0A0Q3NYK2"/>
<dbReference type="AlphaFoldDB" id="A0A0Q3NYK2"/>
<dbReference type="OrthoDB" id="635005at2759"/>
<name>A0A0Q3NYK2_BRADI</name>
<dbReference type="PANTHER" id="PTHR33085:SF42">
    <property type="entry name" value="DUF1618 DOMAIN-CONTAINING PROTEIN"/>
    <property type="match status" value="1"/>
</dbReference>
<evidence type="ECO:0000313" key="4">
    <source>
        <dbReference type="Proteomes" id="UP000008810"/>
    </source>
</evidence>